<evidence type="ECO:0000313" key="3">
    <source>
        <dbReference type="EMBL" id="OGZ33913.1"/>
    </source>
</evidence>
<dbReference type="AlphaFoldDB" id="A0A1G2F7E7"/>
<dbReference type="InterPro" id="IPR028098">
    <property type="entry name" value="Glyco_trans_4-like_N"/>
</dbReference>
<dbReference type="InterPro" id="IPR050194">
    <property type="entry name" value="Glycosyltransferase_grp1"/>
</dbReference>
<dbReference type="PANTHER" id="PTHR45947:SF3">
    <property type="entry name" value="SULFOQUINOVOSYL TRANSFERASE SQD2"/>
    <property type="match status" value="1"/>
</dbReference>
<evidence type="ECO:0000313" key="4">
    <source>
        <dbReference type="Proteomes" id="UP000177725"/>
    </source>
</evidence>
<evidence type="ECO:0000259" key="2">
    <source>
        <dbReference type="Pfam" id="PF13439"/>
    </source>
</evidence>
<reference evidence="3 4" key="1">
    <citation type="journal article" date="2016" name="Nat. Commun.">
        <title>Thousands of microbial genomes shed light on interconnected biogeochemical processes in an aquifer system.</title>
        <authorList>
            <person name="Anantharaman K."/>
            <person name="Brown C.T."/>
            <person name="Hug L.A."/>
            <person name="Sharon I."/>
            <person name="Castelle C.J."/>
            <person name="Probst A.J."/>
            <person name="Thomas B.C."/>
            <person name="Singh A."/>
            <person name="Wilkins M.J."/>
            <person name="Karaoz U."/>
            <person name="Brodie E.L."/>
            <person name="Williams K.H."/>
            <person name="Hubbard S.S."/>
            <person name="Banfield J.F."/>
        </authorList>
    </citation>
    <scope>NUCLEOTIDE SEQUENCE [LARGE SCALE GENOMIC DNA]</scope>
</reference>
<sequence length="373" mass="42188">MKYMKIAYFIGTLKKEDGVTRVLLALIDEAQKKGIESMIITGWAEDVSISPVPVIQVPSVVFPLYKEYRLSLPGIRGFSKKLDEFKPDIIHIHSPDTIAWAALKYAKKRRVPILATYHTDFGRYLAFYHVAFLKRPVWSLLKRLYKQMRFVTTPSDVITQELANHGIPSVQTIPWGVEFARFNTSFRSDEWRNQILKGQNKDILLYVSRLTWEKDLRTLAGAYKLLKSKRDDFVMVVGGDGPARKELKFLMPGAVFLGRLGGLELSQSYASSDIFVFPSTTETFGNVTIEAMASGLVPVVADAGGSKSLVKNGETGFLARPKDPQDTFDKVSILLDDPQLRERMRNAGLDFVKNFTWEKVFDGFLQIYSKVLA</sequence>
<dbReference type="Proteomes" id="UP000177725">
    <property type="component" value="Unassembled WGS sequence"/>
</dbReference>
<name>A0A1G2F7E7_9BACT</name>
<dbReference type="Pfam" id="PF13439">
    <property type="entry name" value="Glyco_transf_4"/>
    <property type="match status" value="1"/>
</dbReference>
<dbReference type="GO" id="GO:0016757">
    <property type="term" value="F:glycosyltransferase activity"/>
    <property type="evidence" value="ECO:0007669"/>
    <property type="project" value="InterPro"/>
</dbReference>
<proteinExistence type="predicted"/>
<evidence type="ECO:0008006" key="5">
    <source>
        <dbReference type="Google" id="ProtNLM"/>
    </source>
</evidence>
<feature type="domain" description="Glycosyl transferase family 1" evidence="1">
    <location>
        <begin position="189"/>
        <end position="348"/>
    </location>
</feature>
<dbReference type="CDD" id="cd03814">
    <property type="entry name" value="GT4-like"/>
    <property type="match status" value="1"/>
</dbReference>
<dbReference type="Pfam" id="PF00534">
    <property type="entry name" value="Glycos_transf_1"/>
    <property type="match status" value="1"/>
</dbReference>
<gene>
    <name evidence="3" type="ORF">A2174_03450</name>
</gene>
<dbReference type="InterPro" id="IPR001296">
    <property type="entry name" value="Glyco_trans_1"/>
</dbReference>
<dbReference type="SUPFAM" id="SSF53756">
    <property type="entry name" value="UDP-Glycosyltransferase/glycogen phosphorylase"/>
    <property type="match status" value="1"/>
</dbReference>
<protein>
    <recommendedName>
        <fullName evidence="5">Glycosyl transferase family 1</fullName>
    </recommendedName>
</protein>
<organism evidence="3 4">
    <name type="scientific">Candidatus Portnoybacteria bacterium RBG_13_41_18</name>
    <dbReference type="NCBI Taxonomy" id="1801991"/>
    <lineage>
        <taxon>Bacteria</taxon>
        <taxon>Candidatus Portnoyibacteriota</taxon>
    </lineage>
</organism>
<dbReference type="EMBL" id="MHMV01000035">
    <property type="protein sequence ID" value="OGZ33913.1"/>
    <property type="molecule type" value="Genomic_DNA"/>
</dbReference>
<comment type="caution">
    <text evidence="3">The sequence shown here is derived from an EMBL/GenBank/DDBJ whole genome shotgun (WGS) entry which is preliminary data.</text>
</comment>
<dbReference type="Gene3D" id="3.40.50.2000">
    <property type="entry name" value="Glycogen Phosphorylase B"/>
    <property type="match status" value="2"/>
</dbReference>
<dbReference type="PANTHER" id="PTHR45947">
    <property type="entry name" value="SULFOQUINOVOSYL TRANSFERASE SQD2"/>
    <property type="match status" value="1"/>
</dbReference>
<accession>A0A1G2F7E7</accession>
<evidence type="ECO:0000259" key="1">
    <source>
        <dbReference type="Pfam" id="PF00534"/>
    </source>
</evidence>
<feature type="domain" description="Glycosyltransferase subfamily 4-like N-terminal" evidence="2">
    <location>
        <begin position="18"/>
        <end position="180"/>
    </location>
</feature>